<sequence length="606" mass="68523">RLDNIASAASPTDAQKYVAYTYLGAATIVKLVYPDVFDNGTDDRPLTLTYDPDRDSTHGSLDRFNRVADQHWRHEKTAGTVGATQDQYTYGYDYNSNRLWRQNTQETMLGELYHANEAPLAAAYDGLDRLKDFRRGTLSKSQNGDHDYDEVTDDIDLVQDFGLDPLGNWRTFKEDADGTDWDLEQEREHNKANEIDDSDASSGDQDDNAIEATTGVDWKGPEYNIGAEPSTNTWTPGYDKAGNMLSGPETGSEGTATKRQFYEYDAWNRLSKVTADSDGDGRVSDEPAGSVLADYYYDGLHRRIRKTVDPGGDDIDFDYYYSLAWQVLEVRREASAYPHKQYVWGARYIDAPIVRFRDGDLATAPDETIDDILYYMQDANFNVTGLVKETSTDVWEVVERYMYDPYGKVTVLDGAEDNDGTDTSETEWAERAAADSFENEILYCGYRYDLETKLYHVRFRMHHPTLGRWLQRDPLGHVEGMNLYEYCGGMPVRLVDPYGLWEGPIDMAVHAYQQLFWDVADARRALEAAKRAAAQRRHAATLIALAVAEQSLYDAAGRTSAHLAWQTSRGAVQGWRMGHELVFNNMTLGATNALGLTDTEAIKYRE</sequence>
<dbReference type="EMBL" id="LAZR01030316">
    <property type="protein sequence ID" value="KKL56977.1"/>
    <property type="molecule type" value="Genomic_DNA"/>
</dbReference>
<dbReference type="AlphaFoldDB" id="A0A0F9G0R0"/>
<gene>
    <name evidence="2" type="ORF">LCGC14_2240020</name>
</gene>
<dbReference type="InterPro" id="IPR050708">
    <property type="entry name" value="T6SS_VgrG/RHS"/>
</dbReference>
<evidence type="ECO:0000313" key="2">
    <source>
        <dbReference type="EMBL" id="KKL56977.1"/>
    </source>
</evidence>
<accession>A0A0F9G0R0</accession>
<reference evidence="2" key="1">
    <citation type="journal article" date="2015" name="Nature">
        <title>Complex archaea that bridge the gap between prokaryotes and eukaryotes.</title>
        <authorList>
            <person name="Spang A."/>
            <person name="Saw J.H."/>
            <person name="Jorgensen S.L."/>
            <person name="Zaremba-Niedzwiedzka K."/>
            <person name="Martijn J."/>
            <person name="Lind A.E."/>
            <person name="van Eijk R."/>
            <person name="Schleper C."/>
            <person name="Guy L."/>
            <person name="Ettema T.J."/>
        </authorList>
    </citation>
    <scope>NUCLEOTIDE SEQUENCE</scope>
</reference>
<dbReference type="PANTHER" id="PTHR32305:SF15">
    <property type="entry name" value="PROTEIN RHSA-RELATED"/>
    <property type="match status" value="1"/>
</dbReference>
<feature type="region of interest" description="Disordered" evidence="1">
    <location>
        <begin position="189"/>
        <end position="238"/>
    </location>
</feature>
<name>A0A0F9G0R0_9ZZZZ</name>
<organism evidence="2">
    <name type="scientific">marine sediment metagenome</name>
    <dbReference type="NCBI Taxonomy" id="412755"/>
    <lineage>
        <taxon>unclassified sequences</taxon>
        <taxon>metagenomes</taxon>
        <taxon>ecological metagenomes</taxon>
    </lineage>
</organism>
<protein>
    <recommendedName>
        <fullName evidence="3">RHS repeat-associated core domain-containing protein</fullName>
    </recommendedName>
</protein>
<dbReference type="InterPro" id="IPR022385">
    <property type="entry name" value="Rhs_assc_core"/>
</dbReference>
<feature type="compositionally biased region" description="Acidic residues" evidence="1">
    <location>
        <begin position="195"/>
        <end position="209"/>
    </location>
</feature>
<evidence type="ECO:0008006" key="3">
    <source>
        <dbReference type="Google" id="ProtNLM"/>
    </source>
</evidence>
<feature type="non-terminal residue" evidence="2">
    <location>
        <position position="606"/>
    </location>
</feature>
<dbReference type="Gene3D" id="2.180.10.10">
    <property type="entry name" value="RHS repeat-associated core"/>
    <property type="match status" value="1"/>
</dbReference>
<feature type="non-terminal residue" evidence="2">
    <location>
        <position position="1"/>
    </location>
</feature>
<dbReference type="PANTHER" id="PTHR32305">
    <property type="match status" value="1"/>
</dbReference>
<evidence type="ECO:0000256" key="1">
    <source>
        <dbReference type="SAM" id="MobiDB-lite"/>
    </source>
</evidence>
<comment type="caution">
    <text evidence="2">The sequence shown here is derived from an EMBL/GenBank/DDBJ whole genome shotgun (WGS) entry which is preliminary data.</text>
</comment>
<proteinExistence type="predicted"/>
<dbReference type="NCBIfam" id="TIGR03696">
    <property type="entry name" value="Rhs_assc_core"/>
    <property type="match status" value="1"/>
</dbReference>